<dbReference type="PIRSF" id="PIRSF000525">
    <property type="entry name" value="SerC"/>
    <property type="match status" value="1"/>
</dbReference>
<dbReference type="InterPro" id="IPR015422">
    <property type="entry name" value="PyrdxlP-dep_Trfase_small"/>
</dbReference>
<dbReference type="CDD" id="cd00611">
    <property type="entry name" value="PSAT_like"/>
    <property type="match status" value="1"/>
</dbReference>
<dbReference type="Pfam" id="PF00266">
    <property type="entry name" value="Aminotran_5"/>
    <property type="match status" value="1"/>
</dbReference>
<dbReference type="GeneID" id="27684295"/>
<evidence type="ECO:0000256" key="8">
    <source>
        <dbReference type="ARBA" id="ARBA00023299"/>
    </source>
</evidence>
<accession>A0A0L0HUV0</accession>
<evidence type="ECO:0000256" key="5">
    <source>
        <dbReference type="ARBA" id="ARBA00022605"/>
    </source>
</evidence>
<dbReference type="AlphaFoldDB" id="A0A0L0HUV0"/>
<dbReference type="STRING" id="645134.A0A0L0HUV0"/>
<protein>
    <recommendedName>
        <fullName evidence="12">Phosphoserine aminotransferase</fullName>
        <ecNumber evidence="12">2.6.1.52</ecNumber>
    </recommendedName>
</protein>
<evidence type="ECO:0000256" key="7">
    <source>
        <dbReference type="ARBA" id="ARBA00022898"/>
    </source>
</evidence>
<gene>
    <name evidence="14" type="ORF">SPPG_00575</name>
</gene>
<evidence type="ECO:0000256" key="4">
    <source>
        <dbReference type="ARBA" id="ARBA00022576"/>
    </source>
</evidence>
<evidence type="ECO:0000313" key="15">
    <source>
        <dbReference type="Proteomes" id="UP000053201"/>
    </source>
</evidence>
<dbReference type="InterPro" id="IPR000192">
    <property type="entry name" value="Aminotrans_V_dom"/>
</dbReference>
<evidence type="ECO:0000256" key="3">
    <source>
        <dbReference type="ARBA" id="ARBA00006904"/>
    </source>
</evidence>
<reference evidence="14 15" key="1">
    <citation type="submission" date="2009-08" db="EMBL/GenBank/DDBJ databases">
        <title>The Genome Sequence of Spizellomyces punctatus strain DAOM BR117.</title>
        <authorList>
            <consortium name="The Broad Institute Genome Sequencing Platform"/>
            <person name="Russ C."/>
            <person name="Cuomo C."/>
            <person name="Shea T."/>
            <person name="Young S.K."/>
            <person name="Zeng Q."/>
            <person name="Koehrsen M."/>
            <person name="Haas B."/>
            <person name="Borodovsky M."/>
            <person name="Guigo R."/>
            <person name="Alvarado L."/>
            <person name="Berlin A."/>
            <person name="Bochicchio J."/>
            <person name="Borenstein D."/>
            <person name="Chapman S."/>
            <person name="Chen Z."/>
            <person name="Engels R."/>
            <person name="Freedman E."/>
            <person name="Gellesch M."/>
            <person name="Goldberg J."/>
            <person name="Griggs A."/>
            <person name="Gujja S."/>
            <person name="Heiman D."/>
            <person name="Hepburn T."/>
            <person name="Howarth C."/>
            <person name="Jen D."/>
            <person name="Larson L."/>
            <person name="Lewis B."/>
            <person name="Mehta T."/>
            <person name="Park D."/>
            <person name="Pearson M."/>
            <person name="Roberts A."/>
            <person name="Saif S."/>
            <person name="Shenoy N."/>
            <person name="Sisk P."/>
            <person name="Stolte C."/>
            <person name="Sykes S."/>
            <person name="Thomson T."/>
            <person name="Walk T."/>
            <person name="White J."/>
            <person name="Yandava C."/>
            <person name="Burger G."/>
            <person name="Gray M.W."/>
            <person name="Holland P.W.H."/>
            <person name="King N."/>
            <person name="Lang F.B.F."/>
            <person name="Roger A.J."/>
            <person name="Ruiz-Trillo I."/>
            <person name="Lander E."/>
            <person name="Nusbaum C."/>
        </authorList>
    </citation>
    <scope>NUCLEOTIDE SEQUENCE [LARGE SCALE GENOMIC DNA]</scope>
    <source>
        <strain evidence="14 15">DAOM BR117</strain>
    </source>
</reference>
<evidence type="ECO:0000256" key="10">
    <source>
        <dbReference type="ARBA" id="ARBA00049007"/>
    </source>
</evidence>
<dbReference type="EMBL" id="KQ257450">
    <property type="protein sequence ID" value="KND04877.1"/>
    <property type="molecule type" value="Genomic_DNA"/>
</dbReference>
<dbReference type="InterPro" id="IPR022278">
    <property type="entry name" value="Pser_aminoTfrase"/>
</dbReference>
<dbReference type="Gene3D" id="3.90.1150.10">
    <property type="entry name" value="Aspartate Aminotransferase, domain 1"/>
    <property type="match status" value="1"/>
</dbReference>
<evidence type="ECO:0000256" key="1">
    <source>
        <dbReference type="ARBA" id="ARBA00001933"/>
    </source>
</evidence>
<dbReference type="VEuPathDB" id="FungiDB:SPPG_00575"/>
<dbReference type="EC" id="2.6.1.52" evidence="12"/>
<dbReference type="InterPro" id="IPR015424">
    <property type="entry name" value="PyrdxlP-dep_Trfase"/>
</dbReference>
<sequence>MATFHDERSVWNFSAGPAVMPQVVLERAAAELPNWNNTGMSVMELSHRSPEFESILASAESDLRKLLNIPSTYKILWMQGGATSQFSTLFYNLLGDPTKTADYLVTGGWSEKAMQEAARLGAKVNAVVNTKSTGHNGAVPPPSEYKFTPAAESAYVYYCDNETVHGVEFPSFPEGVPEGVPVVCDMSSNILSRKFDVTKYGIIFAGAQKNIGPAGVTVVIIREDLIGTRMHPNLKCPVMLDFKVCADNGSMYNTPPTYGIYMAGLVFKWLLEIGGVDAIESINAQKSGRLYDAIDSSNGFYRCPVQKGFRSRMNITFRIFKNGAASKDLEADFLKGAEKLGMVQLKGHRSVGGIRASLYNAMSQKGVDALITYMQDFARQHSE</sequence>
<proteinExistence type="inferred from homology"/>
<organism evidence="14 15">
    <name type="scientific">Spizellomyces punctatus (strain DAOM BR117)</name>
    <dbReference type="NCBI Taxonomy" id="645134"/>
    <lineage>
        <taxon>Eukaryota</taxon>
        <taxon>Fungi</taxon>
        <taxon>Fungi incertae sedis</taxon>
        <taxon>Chytridiomycota</taxon>
        <taxon>Chytridiomycota incertae sedis</taxon>
        <taxon>Chytridiomycetes</taxon>
        <taxon>Spizellomycetales</taxon>
        <taxon>Spizellomycetaceae</taxon>
        <taxon>Spizellomyces</taxon>
    </lineage>
</organism>
<dbReference type="GO" id="GO:0006564">
    <property type="term" value="P:L-serine biosynthetic process"/>
    <property type="evidence" value="ECO:0007669"/>
    <property type="project" value="UniProtKB-KW"/>
</dbReference>
<comment type="catalytic activity">
    <reaction evidence="10 12">
        <text>O-phospho-L-serine + 2-oxoglutarate = 3-phosphooxypyruvate + L-glutamate</text>
        <dbReference type="Rhea" id="RHEA:14329"/>
        <dbReference type="ChEBI" id="CHEBI:16810"/>
        <dbReference type="ChEBI" id="CHEBI:18110"/>
        <dbReference type="ChEBI" id="CHEBI:29985"/>
        <dbReference type="ChEBI" id="CHEBI:57524"/>
        <dbReference type="EC" id="2.6.1.52"/>
    </reaction>
</comment>
<dbReference type="NCBIfam" id="NF003764">
    <property type="entry name" value="PRK05355.1"/>
    <property type="match status" value="1"/>
</dbReference>
<comment type="similarity">
    <text evidence="3">Belongs to the class-V pyridoxal-phosphate-dependent aminotransferase family. SerC subfamily.</text>
</comment>
<dbReference type="PANTHER" id="PTHR43247">
    <property type="entry name" value="PHOSPHOSERINE AMINOTRANSFERASE"/>
    <property type="match status" value="1"/>
</dbReference>
<dbReference type="Proteomes" id="UP000053201">
    <property type="component" value="Unassembled WGS sequence"/>
</dbReference>
<dbReference type="FunFam" id="3.90.1150.10:FF:000006">
    <property type="entry name" value="Phosphoserine aminotransferase"/>
    <property type="match status" value="1"/>
</dbReference>
<dbReference type="InParanoid" id="A0A0L0HUV0"/>
<dbReference type="GO" id="GO:0004648">
    <property type="term" value="F:O-phospho-L-serine:2-oxoglutarate aminotransferase activity"/>
    <property type="evidence" value="ECO:0007669"/>
    <property type="project" value="UniProtKB-EC"/>
</dbReference>
<comment type="catalytic activity">
    <reaction evidence="9">
        <text>4-(phosphooxy)-L-threonine + 2-oxoglutarate = (R)-3-hydroxy-2-oxo-4-phosphooxybutanoate + L-glutamate</text>
        <dbReference type="Rhea" id="RHEA:16573"/>
        <dbReference type="ChEBI" id="CHEBI:16810"/>
        <dbReference type="ChEBI" id="CHEBI:29985"/>
        <dbReference type="ChEBI" id="CHEBI:58452"/>
        <dbReference type="ChEBI" id="CHEBI:58538"/>
        <dbReference type="EC" id="2.6.1.52"/>
    </reaction>
</comment>
<keyword evidence="7" id="KW-0663">Pyridoxal phosphate</keyword>
<evidence type="ECO:0000259" key="13">
    <source>
        <dbReference type="Pfam" id="PF00266"/>
    </source>
</evidence>
<dbReference type="OrthoDB" id="1703350at2759"/>
<keyword evidence="6 12" id="KW-0808">Transferase</keyword>
<dbReference type="GO" id="GO:0009113">
    <property type="term" value="P:purine nucleobase biosynthetic process"/>
    <property type="evidence" value="ECO:0007669"/>
    <property type="project" value="EnsemblFungi"/>
</dbReference>
<feature type="domain" description="Aminotransferase class V" evidence="13">
    <location>
        <begin position="10"/>
        <end position="370"/>
    </location>
</feature>
<keyword evidence="8 12" id="KW-0718">Serine biosynthesis</keyword>
<keyword evidence="15" id="KW-1185">Reference proteome</keyword>
<evidence type="ECO:0000256" key="12">
    <source>
        <dbReference type="RuleBase" id="RU004505"/>
    </source>
</evidence>
<dbReference type="InterPro" id="IPR020578">
    <property type="entry name" value="Aminotrans_V_PyrdxlP_BS"/>
</dbReference>
<evidence type="ECO:0000256" key="6">
    <source>
        <dbReference type="ARBA" id="ARBA00022679"/>
    </source>
</evidence>
<dbReference type="PANTHER" id="PTHR43247:SF1">
    <property type="entry name" value="PHOSPHOSERINE AMINOTRANSFERASE"/>
    <property type="match status" value="1"/>
</dbReference>
<dbReference type="SUPFAM" id="SSF53383">
    <property type="entry name" value="PLP-dependent transferases"/>
    <property type="match status" value="1"/>
</dbReference>
<dbReference type="OMA" id="AFVYFCD"/>
<dbReference type="FunFam" id="3.40.640.10:FF:000010">
    <property type="entry name" value="Phosphoserine aminotransferase"/>
    <property type="match status" value="1"/>
</dbReference>
<keyword evidence="4 12" id="KW-0032">Aminotransferase</keyword>
<dbReference type="HAMAP" id="MF_00160">
    <property type="entry name" value="SerC_aminotrans_5"/>
    <property type="match status" value="1"/>
</dbReference>
<evidence type="ECO:0000256" key="2">
    <source>
        <dbReference type="ARBA" id="ARBA00005099"/>
    </source>
</evidence>
<comment type="cofactor">
    <cofactor evidence="1 11">
        <name>pyridoxal 5'-phosphate</name>
        <dbReference type="ChEBI" id="CHEBI:597326"/>
    </cofactor>
</comment>
<dbReference type="PROSITE" id="PS00595">
    <property type="entry name" value="AA_TRANSFER_CLASS_5"/>
    <property type="match status" value="1"/>
</dbReference>
<name>A0A0L0HUV0_SPIPD</name>
<dbReference type="RefSeq" id="XP_016612916.1">
    <property type="nucleotide sequence ID" value="XM_016748904.1"/>
</dbReference>
<dbReference type="Gene3D" id="3.40.640.10">
    <property type="entry name" value="Type I PLP-dependent aspartate aminotransferase-like (Major domain)"/>
    <property type="match status" value="1"/>
</dbReference>
<keyword evidence="5 12" id="KW-0028">Amino-acid biosynthesis</keyword>
<dbReference type="GO" id="GO:0005737">
    <property type="term" value="C:cytoplasm"/>
    <property type="evidence" value="ECO:0007669"/>
    <property type="project" value="TreeGrafter"/>
</dbReference>
<evidence type="ECO:0000313" key="14">
    <source>
        <dbReference type="EMBL" id="KND04877.1"/>
    </source>
</evidence>
<dbReference type="NCBIfam" id="TIGR01364">
    <property type="entry name" value="serC_1"/>
    <property type="match status" value="1"/>
</dbReference>
<evidence type="ECO:0000256" key="11">
    <source>
        <dbReference type="RuleBase" id="RU004504"/>
    </source>
</evidence>
<comment type="pathway">
    <text evidence="2 12">Amino-acid biosynthesis; L-serine biosynthesis; L-serine from 3-phospho-D-glycerate: step 2/3.</text>
</comment>
<dbReference type="FunCoup" id="A0A0L0HUV0">
    <property type="interactions" value="393"/>
</dbReference>
<dbReference type="InterPro" id="IPR015421">
    <property type="entry name" value="PyrdxlP-dep_Trfase_major"/>
</dbReference>
<dbReference type="eggNOG" id="KOG2790">
    <property type="taxonomic scope" value="Eukaryota"/>
</dbReference>
<evidence type="ECO:0000256" key="9">
    <source>
        <dbReference type="ARBA" id="ARBA00047630"/>
    </source>
</evidence>
<dbReference type="UniPathway" id="UPA00135">
    <property type="reaction ID" value="UER00197"/>
</dbReference>
<dbReference type="GO" id="GO:0030170">
    <property type="term" value="F:pyridoxal phosphate binding"/>
    <property type="evidence" value="ECO:0007669"/>
    <property type="project" value="TreeGrafter"/>
</dbReference>